<dbReference type="EMBL" id="NVWI01000014">
    <property type="protein sequence ID" value="PCJ39545.1"/>
    <property type="molecule type" value="Genomic_DNA"/>
</dbReference>
<keyword evidence="3 5" id="KW-1133">Transmembrane helix</keyword>
<feature type="transmembrane region" description="Helical" evidence="5">
    <location>
        <begin position="248"/>
        <end position="266"/>
    </location>
</feature>
<feature type="transmembrane region" description="Helical" evidence="5">
    <location>
        <begin position="27"/>
        <end position="45"/>
    </location>
</feature>
<feature type="transmembrane region" description="Helical" evidence="5">
    <location>
        <begin position="193"/>
        <end position="210"/>
    </location>
</feature>
<organism evidence="7 8">
    <name type="scientific">SAR86 cluster bacterium</name>
    <dbReference type="NCBI Taxonomy" id="2030880"/>
    <lineage>
        <taxon>Bacteria</taxon>
        <taxon>Pseudomonadati</taxon>
        <taxon>Pseudomonadota</taxon>
        <taxon>Gammaproteobacteria</taxon>
        <taxon>SAR86 cluster</taxon>
    </lineage>
</organism>
<evidence type="ECO:0000313" key="8">
    <source>
        <dbReference type="Proteomes" id="UP000228987"/>
    </source>
</evidence>
<accession>A0A2A5C7I7</accession>
<feature type="transmembrane region" description="Helical" evidence="5">
    <location>
        <begin position="222"/>
        <end position="242"/>
    </location>
</feature>
<feature type="transmembrane region" description="Helical" evidence="5">
    <location>
        <begin position="133"/>
        <end position="153"/>
    </location>
</feature>
<feature type="transmembrane region" description="Helical" evidence="5">
    <location>
        <begin position="57"/>
        <end position="75"/>
    </location>
</feature>
<feature type="domain" description="EamA" evidence="6">
    <location>
        <begin position="1"/>
        <end position="124"/>
    </location>
</feature>
<evidence type="ECO:0000256" key="3">
    <source>
        <dbReference type="ARBA" id="ARBA00022989"/>
    </source>
</evidence>
<reference evidence="8" key="1">
    <citation type="submission" date="2017-08" db="EMBL/GenBank/DDBJ databases">
        <title>A dynamic microbial community with high functional redundancy inhabits the cold, oxic subseafloor aquifer.</title>
        <authorList>
            <person name="Tully B.J."/>
            <person name="Wheat C.G."/>
            <person name="Glazer B.T."/>
            <person name="Huber J.A."/>
        </authorList>
    </citation>
    <scope>NUCLEOTIDE SEQUENCE [LARGE SCALE GENOMIC DNA]</scope>
</reference>
<dbReference type="GO" id="GO:0016020">
    <property type="term" value="C:membrane"/>
    <property type="evidence" value="ECO:0007669"/>
    <property type="project" value="UniProtKB-SubCell"/>
</dbReference>
<feature type="domain" description="EamA" evidence="6">
    <location>
        <begin position="136"/>
        <end position="262"/>
    </location>
</feature>
<dbReference type="SUPFAM" id="SSF103481">
    <property type="entry name" value="Multidrug resistance efflux transporter EmrE"/>
    <property type="match status" value="2"/>
</dbReference>
<feature type="transmembrane region" description="Helical" evidence="5">
    <location>
        <begin position="109"/>
        <end position="127"/>
    </location>
</feature>
<comment type="caution">
    <text evidence="7">The sequence shown here is derived from an EMBL/GenBank/DDBJ whole genome shotgun (WGS) entry which is preliminary data.</text>
</comment>
<proteinExistence type="predicted"/>
<sequence length="277" mass="30950">MLLATFLFALMTVFVKLVPNIPVLEIIFFRAVFSIVVCLYSLIRARVPVFGNNKPILVLRGLAGVMALSLNYYLIQEVPLAAASTLTYLAPIFTTVLGIFFVKEKISPLQFAFFALSFSGILVIQGFDNRISLFHLLVGISTSMLMGLAYNCVRKLSTTEHPVVIMFYFPLLCLPVTGFWIIFNWTMPEGREWLYLAMVSLTSQVAQYYLTRAYQISEIASVSIVSYTSIIYTIVLGLIIFGESFNSMTYLGMALVIAGVAANVLWKSRSRKVYTAA</sequence>
<dbReference type="PANTHER" id="PTHR22911">
    <property type="entry name" value="ACYL-MALONYL CONDENSING ENZYME-RELATED"/>
    <property type="match status" value="1"/>
</dbReference>
<dbReference type="InterPro" id="IPR000620">
    <property type="entry name" value="EamA_dom"/>
</dbReference>
<keyword evidence="2 5" id="KW-0812">Transmembrane</keyword>
<dbReference type="InterPro" id="IPR037185">
    <property type="entry name" value="EmrE-like"/>
</dbReference>
<evidence type="ECO:0000256" key="1">
    <source>
        <dbReference type="ARBA" id="ARBA00004141"/>
    </source>
</evidence>
<feature type="transmembrane region" description="Helical" evidence="5">
    <location>
        <begin position="165"/>
        <end position="187"/>
    </location>
</feature>
<gene>
    <name evidence="7" type="ORF">COA71_13825</name>
</gene>
<evidence type="ECO:0000256" key="5">
    <source>
        <dbReference type="SAM" id="Phobius"/>
    </source>
</evidence>
<evidence type="ECO:0000256" key="2">
    <source>
        <dbReference type="ARBA" id="ARBA00022692"/>
    </source>
</evidence>
<dbReference type="Proteomes" id="UP000228987">
    <property type="component" value="Unassembled WGS sequence"/>
</dbReference>
<feature type="transmembrane region" description="Helical" evidence="5">
    <location>
        <begin position="81"/>
        <end position="102"/>
    </location>
</feature>
<keyword evidence="4 5" id="KW-0472">Membrane</keyword>
<dbReference type="Pfam" id="PF00892">
    <property type="entry name" value="EamA"/>
    <property type="match status" value="2"/>
</dbReference>
<comment type="subcellular location">
    <subcellularLocation>
        <location evidence="1">Membrane</location>
        <topology evidence="1">Multi-pass membrane protein</topology>
    </subcellularLocation>
</comment>
<protein>
    <submittedName>
        <fullName evidence="7">EamA family transporter</fullName>
    </submittedName>
</protein>
<evidence type="ECO:0000313" key="7">
    <source>
        <dbReference type="EMBL" id="PCJ39545.1"/>
    </source>
</evidence>
<name>A0A2A5C7I7_9GAMM</name>
<evidence type="ECO:0000256" key="4">
    <source>
        <dbReference type="ARBA" id="ARBA00023136"/>
    </source>
</evidence>
<evidence type="ECO:0000259" key="6">
    <source>
        <dbReference type="Pfam" id="PF00892"/>
    </source>
</evidence>
<dbReference type="AlphaFoldDB" id="A0A2A5C7I7"/>
<dbReference type="PANTHER" id="PTHR22911:SF6">
    <property type="entry name" value="SOLUTE CARRIER FAMILY 35 MEMBER G1"/>
    <property type="match status" value="1"/>
</dbReference>